<evidence type="ECO:0000313" key="3">
    <source>
        <dbReference type="EMBL" id="AMG73483.1"/>
    </source>
</evidence>
<reference evidence="3 4" key="1">
    <citation type="journal article" date="2016" name="BMC Genomics">
        <title>Genomic analysis of the nitrate-respiring Sphingopyxis granuli (formerly Sphingomonas macrogoltabida) strain TFA.</title>
        <authorList>
            <person name="Garcia-Romero I."/>
            <person name="Perez-Pulido A.J."/>
            <person name="Gonzalez-Flores Y.E."/>
            <person name="Reyes-Ramirez F."/>
            <person name="Santero E."/>
            <person name="Floriano B."/>
        </authorList>
    </citation>
    <scope>NUCLEOTIDE SEQUENCE [LARGE SCALE GENOMIC DNA]</scope>
    <source>
        <strain evidence="3 4">TFA</strain>
    </source>
</reference>
<name>A0AA86GJ25_9SPHN</name>
<dbReference type="InterPro" id="IPR036709">
    <property type="entry name" value="Autotransporte_beta_dom_sf"/>
</dbReference>
<dbReference type="Pfam" id="PF03797">
    <property type="entry name" value="Autotransporter"/>
    <property type="match status" value="1"/>
</dbReference>
<dbReference type="EMBL" id="CP012199">
    <property type="protein sequence ID" value="AMG73483.1"/>
    <property type="molecule type" value="Genomic_DNA"/>
</dbReference>
<protein>
    <submittedName>
        <fullName evidence="3">Autotransporter protein</fullName>
    </submittedName>
</protein>
<dbReference type="InterPro" id="IPR005546">
    <property type="entry name" value="Autotransporte_beta"/>
</dbReference>
<dbReference type="Gene3D" id="2.160.20.160">
    <property type="match status" value="1"/>
</dbReference>
<proteinExistence type="predicted"/>
<evidence type="ECO:0000256" key="1">
    <source>
        <dbReference type="SAM" id="SignalP"/>
    </source>
</evidence>
<accession>A0AA86GJ25</accession>
<dbReference type="PROSITE" id="PS51208">
    <property type="entry name" value="AUTOTRANSPORTER"/>
    <property type="match status" value="1"/>
</dbReference>
<organism evidence="3 4">
    <name type="scientific">Sphingopyxis granuli</name>
    <dbReference type="NCBI Taxonomy" id="267128"/>
    <lineage>
        <taxon>Bacteria</taxon>
        <taxon>Pseudomonadati</taxon>
        <taxon>Pseudomonadota</taxon>
        <taxon>Alphaproteobacteria</taxon>
        <taxon>Sphingomonadales</taxon>
        <taxon>Sphingomonadaceae</taxon>
        <taxon>Sphingopyxis</taxon>
    </lineage>
</organism>
<dbReference type="SMART" id="SM00869">
    <property type="entry name" value="Autotransporter"/>
    <property type="match status" value="1"/>
</dbReference>
<keyword evidence="1" id="KW-0732">Signal</keyword>
<keyword evidence="4" id="KW-1185">Reference proteome</keyword>
<dbReference type="KEGG" id="sgi:SGRAN_1090"/>
<dbReference type="SUPFAM" id="SSF103515">
    <property type="entry name" value="Autotransporter"/>
    <property type="match status" value="1"/>
</dbReference>
<dbReference type="Proteomes" id="UP000058599">
    <property type="component" value="Chromosome"/>
</dbReference>
<feature type="domain" description="Autotransporter" evidence="2">
    <location>
        <begin position="1319"/>
        <end position="1594"/>
    </location>
</feature>
<sequence>MFFEHIGGDYMRTTVSGATNRKASLIVGASLLALGTAQPALAQSECVGSVCTFENDGASGPVRGETGTVTIVVNSGTITGTPPISQDGSVGLLVSNQQGGVIDGAGGVAIQGVPRLTFGIVNAGTIHGDVVVNDAPAASLFTAPQIYYVQEEGGELHGNLRLGTTGFSSAYFLQRGDDDGIFGSLSAGAGIDVFAKSYRATGSVALGQYAKPADFEVEGYEVLGAGTTLTLTGSGTTINLAGNGNVVNTAAITTLDPVGAYPPGVIVVPTAIGYSQEKVGVQPRGATPANPTPFRSIPYGSALNSFVNKGSVDGDIRLSTASFVNEGDVSLRTNGPGTLIRAATDRAFAFDNSGSIAMAENGARGPQAALEMEYDDGVEAAVRIRSAVDSTAPNPMTIGNSGTITGGLDARVIASTFAFDNSGTIEGLDSPTYFARGLTLEVGELDLTIGPDGADEFNGTSATIRNGATGVIRDGFLAEIATDTLRFENAGLIAASTREWGVALQIEHELLSSDADEESGLPEIAASSLTVVNSGTVEGSMVIDAETVDATIDNNGSIVRAARTVDQTNFMTFAYGGEAALEIYNGTDPDQRFVFINSGTIRNDERGGSAVDMEIEAGEEDDGHIGSADVRVVNTGSIVAAGGATVVPGQLIGMPQEMVLVNPVAALNVDASDVTGTSTIRIENGADGVISALANFSVLLPNGYQEQAGTAGASSVAIAASGQFITIVNSGRIEGGAGSDYANAPNVVFNGPDLPDRYLAGAIQTLGDEYDPADPAGYVGSIDHVINREGGVIIGSIDLGANDDIIENYGSISGNVFLRDGDDTFIHGLLASFDGIADGGTGTDTLVFDITGALYTGSIDPVLRAKFVNFEIEKLIGTGRVVAEEGITVAEGGELILTEDSTIDVGAGNDAVSGSEGSGETVVLQGTIVGNVNMKGGDNVVTNQASITGDILAGDGNNRIANPEGLTLTGNIALGDGENNVVNQGVVTGDVSFGDGGNHFANSGQIGGDVRFGGGDDVLDLTGDWAIGGAVVGGGGTDIVNASFSSATVPEADLPILDLSGFEQIEQFNVNGGTGKIGGTATFDDIQINQGRLIGAQGSDINADVTVQQGGTFGSAGTVNGDITVLAGGTLSPGASPEVMIHNGDLTMASGSNLLFEFVPVGQSDQLLVSGALTIANGATLTITGSRPLTPGIAYDMIVADGGISGEYTIASWDRTAVQGFLRYTPTKLQLLGTFVAASDVATQTGAAIDYVNGLLVSGDAGATLLGAIPTLLDSSGFASTAAFGQLHAEAYASAAQLGVEQGLSLAKSLRSGAAASAAAEPGLYGFAQLFGDWRTLKGDAAIGTARAKSRSHGVLGGIGFGSEAASIGAFVGYMDGRQTIAGLDARTDSDGVIAGIAGHVETGGLTLHALIAHDWSDATTDRAVPGAARVTGDHRLRSFVVDAAIGYDLAAGANWAVRPEAGLTHVSTRRGAVAETGSAAFGLAVDSERVKATFVDASLALVGGQADDAAVEPWIKAGFRYQLNGEATTARAGFIGAGSRFVVAGAERKSFLPTLGAGIGVRLAPGMRLTASYDGEYGGGNGHHVALGLRLAF</sequence>
<dbReference type="Gene3D" id="2.40.128.130">
    <property type="entry name" value="Autotransporter beta-domain"/>
    <property type="match status" value="1"/>
</dbReference>
<feature type="signal peptide" evidence="1">
    <location>
        <begin position="1"/>
        <end position="42"/>
    </location>
</feature>
<evidence type="ECO:0000313" key="4">
    <source>
        <dbReference type="Proteomes" id="UP000058599"/>
    </source>
</evidence>
<gene>
    <name evidence="3" type="ORF">SGRAN_1090</name>
</gene>
<evidence type="ECO:0000259" key="2">
    <source>
        <dbReference type="PROSITE" id="PS51208"/>
    </source>
</evidence>
<feature type="chain" id="PRO_5041649150" evidence="1">
    <location>
        <begin position="43"/>
        <end position="1594"/>
    </location>
</feature>